<accession>A0ABP8FGH1</accession>
<keyword evidence="2" id="KW-1185">Reference proteome</keyword>
<dbReference type="SMART" id="SM00855">
    <property type="entry name" value="PGAM"/>
    <property type="match status" value="1"/>
</dbReference>
<comment type="caution">
    <text evidence="1">The sequence shown here is derived from an EMBL/GenBank/DDBJ whole genome shotgun (WGS) entry which is preliminary data.</text>
</comment>
<reference evidence="2" key="1">
    <citation type="journal article" date="2019" name="Int. J. Syst. Evol. Microbiol.">
        <title>The Global Catalogue of Microorganisms (GCM) 10K type strain sequencing project: providing services to taxonomists for standard genome sequencing and annotation.</title>
        <authorList>
            <consortium name="The Broad Institute Genomics Platform"/>
            <consortium name="The Broad Institute Genome Sequencing Center for Infectious Disease"/>
            <person name="Wu L."/>
            <person name="Ma J."/>
        </authorList>
    </citation>
    <scope>NUCLEOTIDE SEQUENCE [LARGE SCALE GENOMIC DNA]</scope>
    <source>
        <strain evidence="2">JCM 17917</strain>
    </source>
</reference>
<dbReference type="Pfam" id="PF00300">
    <property type="entry name" value="His_Phos_1"/>
    <property type="match status" value="1"/>
</dbReference>
<evidence type="ECO:0008006" key="3">
    <source>
        <dbReference type="Google" id="ProtNLM"/>
    </source>
</evidence>
<evidence type="ECO:0000313" key="1">
    <source>
        <dbReference type="EMBL" id="GAA4303146.1"/>
    </source>
</evidence>
<dbReference type="InterPro" id="IPR013078">
    <property type="entry name" value="His_Pase_superF_clade-1"/>
</dbReference>
<protein>
    <recommendedName>
        <fullName evidence="3">Histidine phosphatase family protein</fullName>
    </recommendedName>
</protein>
<dbReference type="SUPFAM" id="SSF53254">
    <property type="entry name" value="Phosphoglycerate mutase-like"/>
    <property type="match status" value="1"/>
</dbReference>
<evidence type="ECO:0000313" key="2">
    <source>
        <dbReference type="Proteomes" id="UP001501844"/>
    </source>
</evidence>
<dbReference type="Proteomes" id="UP001501844">
    <property type="component" value="Unassembled WGS sequence"/>
</dbReference>
<sequence>MSCSTQTATSASKTNPSETTVYIVRHGEKAPPSGAMTDDPSLSEAGRTRAEALRTQLAKAPVRGLYATKYKRTQETLQPLSQATNVPVQIYEASDFAGLATKVKDAHAGQTVVVAGHSNTVLSLVEAFGAQKPFAAVADHEYDYLFKVTLSPDKPAMVEVMKYGAVSIAPAK</sequence>
<dbReference type="EMBL" id="BAABGX010000002">
    <property type="protein sequence ID" value="GAA4303146.1"/>
    <property type="molecule type" value="Genomic_DNA"/>
</dbReference>
<dbReference type="Gene3D" id="3.40.50.1240">
    <property type="entry name" value="Phosphoglycerate mutase-like"/>
    <property type="match status" value="1"/>
</dbReference>
<gene>
    <name evidence="1" type="ORF">GCM10023183_15500</name>
</gene>
<dbReference type="CDD" id="cd07040">
    <property type="entry name" value="HP"/>
    <property type="match status" value="1"/>
</dbReference>
<dbReference type="InterPro" id="IPR029033">
    <property type="entry name" value="His_PPase_superfam"/>
</dbReference>
<proteinExistence type="predicted"/>
<name>A0ABP8FGH1_9BACT</name>
<organism evidence="1 2">
    <name type="scientific">Nibribacter koreensis</name>
    <dbReference type="NCBI Taxonomy" id="1084519"/>
    <lineage>
        <taxon>Bacteria</taxon>
        <taxon>Pseudomonadati</taxon>
        <taxon>Bacteroidota</taxon>
        <taxon>Cytophagia</taxon>
        <taxon>Cytophagales</taxon>
        <taxon>Hymenobacteraceae</taxon>
        <taxon>Nibribacter</taxon>
    </lineage>
</organism>